<gene>
    <name evidence="8" type="ORF">FHS83_002172</name>
</gene>
<dbReference type="GO" id="GO:0006352">
    <property type="term" value="P:DNA-templated transcription initiation"/>
    <property type="evidence" value="ECO:0007669"/>
    <property type="project" value="InterPro"/>
</dbReference>
<dbReference type="Pfam" id="PF04542">
    <property type="entry name" value="Sigma70_r2"/>
    <property type="match status" value="1"/>
</dbReference>
<accession>A0A846MYY1</accession>
<evidence type="ECO:0000259" key="7">
    <source>
        <dbReference type="Pfam" id="PF08281"/>
    </source>
</evidence>
<keyword evidence="2" id="KW-0805">Transcription regulation</keyword>
<dbReference type="NCBIfam" id="TIGR02937">
    <property type="entry name" value="sigma70-ECF"/>
    <property type="match status" value="1"/>
</dbReference>
<dbReference type="AlphaFoldDB" id="A0A846MYY1"/>
<evidence type="ECO:0000256" key="5">
    <source>
        <dbReference type="ARBA" id="ARBA00023163"/>
    </source>
</evidence>
<dbReference type="InterPro" id="IPR013325">
    <property type="entry name" value="RNA_pol_sigma_r2"/>
</dbReference>
<dbReference type="InterPro" id="IPR036388">
    <property type="entry name" value="WH-like_DNA-bd_sf"/>
</dbReference>
<comment type="similarity">
    <text evidence="1">Belongs to the sigma-70 factor family. ECF subfamily.</text>
</comment>
<evidence type="ECO:0000313" key="8">
    <source>
        <dbReference type="EMBL" id="NIK88854.1"/>
    </source>
</evidence>
<dbReference type="Gene3D" id="1.10.10.10">
    <property type="entry name" value="Winged helix-like DNA-binding domain superfamily/Winged helix DNA-binding domain"/>
    <property type="match status" value="1"/>
</dbReference>
<dbReference type="Proteomes" id="UP000570514">
    <property type="component" value="Unassembled WGS sequence"/>
</dbReference>
<evidence type="ECO:0000256" key="2">
    <source>
        <dbReference type="ARBA" id="ARBA00023015"/>
    </source>
</evidence>
<dbReference type="RefSeq" id="WP_167082990.1">
    <property type="nucleotide sequence ID" value="NZ_BAAADC010000001.1"/>
</dbReference>
<evidence type="ECO:0000256" key="3">
    <source>
        <dbReference type="ARBA" id="ARBA00023082"/>
    </source>
</evidence>
<proteinExistence type="inferred from homology"/>
<dbReference type="PANTHER" id="PTHR43133">
    <property type="entry name" value="RNA POLYMERASE ECF-TYPE SIGMA FACTO"/>
    <property type="match status" value="1"/>
</dbReference>
<dbReference type="InterPro" id="IPR014284">
    <property type="entry name" value="RNA_pol_sigma-70_dom"/>
</dbReference>
<name>A0A846MYY1_9PROT</name>
<keyword evidence="3" id="KW-0731">Sigma factor</keyword>
<dbReference type="InterPro" id="IPR013324">
    <property type="entry name" value="RNA_pol_sigma_r3/r4-like"/>
</dbReference>
<dbReference type="GO" id="GO:0016987">
    <property type="term" value="F:sigma factor activity"/>
    <property type="evidence" value="ECO:0007669"/>
    <property type="project" value="UniProtKB-KW"/>
</dbReference>
<dbReference type="SUPFAM" id="SSF88659">
    <property type="entry name" value="Sigma3 and sigma4 domains of RNA polymerase sigma factors"/>
    <property type="match status" value="1"/>
</dbReference>
<dbReference type="SUPFAM" id="SSF88946">
    <property type="entry name" value="Sigma2 domain of RNA polymerase sigma factors"/>
    <property type="match status" value="1"/>
</dbReference>
<dbReference type="CDD" id="cd06171">
    <property type="entry name" value="Sigma70_r4"/>
    <property type="match status" value="1"/>
</dbReference>
<dbReference type="InterPro" id="IPR039425">
    <property type="entry name" value="RNA_pol_sigma-70-like"/>
</dbReference>
<keyword evidence="4" id="KW-0238">DNA-binding</keyword>
<protein>
    <submittedName>
        <fullName evidence="8">RNA polymerase sigma-70 factor (ECF subfamily)</fullName>
    </submittedName>
</protein>
<dbReference type="InterPro" id="IPR007627">
    <property type="entry name" value="RNA_pol_sigma70_r2"/>
</dbReference>
<dbReference type="EMBL" id="JAASRM010000001">
    <property type="protein sequence ID" value="NIK88854.1"/>
    <property type="molecule type" value="Genomic_DNA"/>
</dbReference>
<feature type="domain" description="RNA polymerase sigma factor 70 region 4 type 2" evidence="7">
    <location>
        <begin position="119"/>
        <end position="171"/>
    </location>
</feature>
<evidence type="ECO:0000256" key="4">
    <source>
        <dbReference type="ARBA" id="ARBA00023125"/>
    </source>
</evidence>
<reference evidence="8 9" key="1">
    <citation type="submission" date="2020-03" db="EMBL/GenBank/DDBJ databases">
        <title>Genomic Encyclopedia of Type Strains, Phase IV (KMG-IV): sequencing the most valuable type-strain genomes for metagenomic binning, comparative biology and taxonomic classification.</title>
        <authorList>
            <person name="Goeker M."/>
        </authorList>
    </citation>
    <scope>NUCLEOTIDE SEQUENCE [LARGE SCALE GENOMIC DNA]</scope>
    <source>
        <strain evidence="8 9">DSM 19867</strain>
    </source>
</reference>
<dbReference type="GO" id="GO:0003677">
    <property type="term" value="F:DNA binding"/>
    <property type="evidence" value="ECO:0007669"/>
    <property type="project" value="UniProtKB-KW"/>
</dbReference>
<comment type="caution">
    <text evidence="8">The sequence shown here is derived from an EMBL/GenBank/DDBJ whole genome shotgun (WGS) entry which is preliminary data.</text>
</comment>
<keyword evidence="9" id="KW-1185">Reference proteome</keyword>
<sequence length="182" mass="20171">MVIDPDTELVVRVGKGDRAAAQALMAKHLPAMLALARRMLSGQAEAEDCVQEAFLKVWTHAARWQPGKAKFETWLYRVTLNQCYDRLRKRPAEPLEAAADVPDGAEAPDKGLEVADLSREVEAALSELPERQRAAMVLCHFQERGNIEAAELLGISVEALESLLARGRRTLRLKLSHLRPGV</sequence>
<keyword evidence="5" id="KW-0804">Transcription</keyword>
<organism evidence="8 9">
    <name type="scientific">Rhizomicrobium palustre</name>
    <dbReference type="NCBI Taxonomy" id="189966"/>
    <lineage>
        <taxon>Bacteria</taxon>
        <taxon>Pseudomonadati</taxon>
        <taxon>Pseudomonadota</taxon>
        <taxon>Alphaproteobacteria</taxon>
        <taxon>Micropepsales</taxon>
        <taxon>Micropepsaceae</taxon>
        <taxon>Rhizomicrobium</taxon>
    </lineage>
</organism>
<evidence type="ECO:0000256" key="1">
    <source>
        <dbReference type="ARBA" id="ARBA00010641"/>
    </source>
</evidence>
<dbReference type="Pfam" id="PF08281">
    <property type="entry name" value="Sigma70_r4_2"/>
    <property type="match status" value="1"/>
</dbReference>
<evidence type="ECO:0000313" key="9">
    <source>
        <dbReference type="Proteomes" id="UP000570514"/>
    </source>
</evidence>
<dbReference type="Gene3D" id="1.10.1740.10">
    <property type="match status" value="1"/>
</dbReference>
<dbReference type="PANTHER" id="PTHR43133:SF8">
    <property type="entry name" value="RNA POLYMERASE SIGMA FACTOR HI_1459-RELATED"/>
    <property type="match status" value="1"/>
</dbReference>
<feature type="domain" description="RNA polymerase sigma-70 region 2" evidence="6">
    <location>
        <begin position="24"/>
        <end position="90"/>
    </location>
</feature>
<dbReference type="NCBIfam" id="NF004113">
    <property type="entry name" value="PRK05602.1"/>
    <property type="match status" value="1"/>
</dbReference>
<evidence type="ECO:0000259" key="6">
    <source>
        <dbReference type="Pfam" id="PF04542"/>
    </source>
</evidence>
<dbReference type="InterPro" id="IPR013249">
    <property type="entry name" value="RNA_pol_sigma70_r4_t2"/>
</dbReference>